<accession>A0AAE0TZZ2</accession>
<dbReference type="InterPro" id="IPR007274">
    <property type="entry name" value="Cop_transporter"/>
</dbReference>
<organism evidence="7 8">
    <name type="scientific">Podospora didyma</name>
    <dbReference type="NCBI Taxonomy" id="330526"/>
    <lineage>
        <taxon>Eukaryota</taxon>
        <taxon>Fungi</taxon>
        <taxon>Dikarya</taxon>
        <taxon>Ascomycota</taxon>
        <taxon>Pezizomycotina</taxon>
        <taxon>Sordariomycetes</taxon>
        <taxon>Sordariomycetidae</taxon>
        <taxon>Sordariales</taxon>
        <taxon>Podosporaceae</taxon>
        <taxon>Podospora</taxon>
    </lineage>
</organism>
<reference evidence="7" key="1">
    <citation type="journal article" date="2023" name="Mol. Phylogenet. Evol.">
        <title>Genome-scale phylogeny and comparative genomics of the fungal order Sordariales.</title>
        <authorList>
            <person name="Hensen N."/>
            <person name="Bonometti L."/>
            <person name="Westerberg I."/>
            <person name="Brannstrom I.O."/>
            <person name="Guillou S."/>
            <person name="Cros-Aarteil S."/>
            <person name="Calhoun S."/>
            <person name="Haridas S."/>
            <person name="Kuo A."/>
            <person name="Mondo S."/>
            <person name="Pangilinan J."/>
            <person name="Riley R."/>
            <person name="LaButti K."/>
            <person name="Andreopoulos B."/>
            <person name="Lipzen A."/>
            <person name="Chen C."/>
            <person name="Yan M."/>
            <person name="Daum C."/>
            <person name="Ng V."/>
            <person name="Clum A."/>
            <person name="Steindorff A."/>
            <person name="Ohm R.A."/>
            <person name="Martin F."/>
            <person name="Silar P."/>
            <person name="Natvig D.O."/>
            <person name="Lalanne C."/>
            <person name="Gautier V."/>
            <person name="Ament-Velasquez S.L."/>
            <person name="Kruys A."/>
            <person name="Hutchinson M.I."/>
            <person name="Powell A.J."/>
            <person name="Barry K."/>
            <person name="Miller A.N."/>
            <person name="Grigoriev I.V."/>
            <person name="Debuchy R."/>
            <person name="Gladieux P."/>
            <person name="Hiltunen Thoren M."/>
            <person name="Johannesson H."/>
        </authorList>
    </citation>
    <scope>NUCLEOTIDE SEQUENCE</scope>
    <source>
        <strain evidence="7">CBS 232.78</strain>
    </source>
</reference>
<protein>
    <recommendedName>
        <fullName evidence="6">Copper transport protein</fullName>
    </recommendedName>
</protein>
<dbReference type="PANTHER" id="PTHR12483">
    <property type="entry name" value="SOLUTE CARRIER FAMILY 31 COPPER TRANSPORTERS"/>
    <property type="match status" value="1"/>
</dbReference>
<evidence type="ECO:0000256" key="6">
    <source>
        <dbReference type="RuleBase" id="RU367022"/>
    </source>
</evidence>
<gene>
    <name evidence="7" type="ORF">B0H63DRAFT_494608</name>
</gene>
<name>A0AAE0TZZ2_9PEZI</name>
<dbReference type="Pfam" id="PF04145">
    <property type="entry name" value="Ctr"/>
    <property type="match status" value="1"/>
</dbReference>
<evidence type="ECO:0000256" key="1">
    <source>
        <dbReference type="ARBA" id="ARBA00004141"/>
    </source>
</evidence>
<keyword evidence="8" id="KW-1185">Reference proteome</keyword>
<dbReference type="Proteomes" id="UP001285441">
    <property type="component" value="Unassembled WGS sequence"/>
</dbReference>
<evidence type="ECO:0000256" key="5">
    <source>
        <dbReference type="ARBA" id="ARBA00023136"/>
    </source>
</evidence>
<evidence type="ECO:0000256" key="4">
    <source>
        <dbReference type="ARBA" id="ARBA00022989"/>
    </source>
</evidence>
<keyword evidence="4 6" id="KW-1133">Transmembrane helix</keyword>
<dbReference type="EMBL" id="JAULSW010000004">
    <property type="protein sequence ID" value="KAK3385792.1"/>
    <property type="molecule type" value="Genomic_DNA"/>
</dbReference>
<dbReference type="GO" id="GO:0016020">
    <property type="term" value="C:membrane"/>
    <property type="evidence" value="ECO:0007669"/>
    <property type="project" value="UniProtKB-SubCell"/>
</dbReference>
<keyword evidence="6" id="KW-0187">Copper transport</keyword>
<dbReference type="GO" id="GO:0005375">
    <property type="term" value="F:copper ion transmembrane transporter activity"/>
    <property type="evidence" value="ECO:0007669"/>
    <property type="project" value="UniProtKB-UniRule"/>
</dbReference>
<keyword evidence="3 6" id="KW-0812">Transmembrane</keyword>
<feature type="transmembrane region" description="Helical" evidence="6">
    <location>
        <begin position="61"/>
        <end position="83"/>
    </location>
</feature>
<evidence type="ECO:0000256" key="2">
    <source>
        <dbReference type="ARBA" id="ARBA00006921"/>
    </source>
</evidence>
<dbReference type="AlphaFoldDB" id="A0AAE0TZZ2"/>
<evidence type="ECO:0000313" key="7">
    <source>
        <dbReference type="EMBL" id="KAK3385792.1"/>
    </source>
</evidence>
<feature type="transmembrane region" description="Helical" evidence="6">
    <location>
        <begin position="168"/>
        <end position="186"/>
    </location>
</feature>
<reference evidence="7" key="2">
    <citation type="submission" date="2023-06" db="EMBL/GenBank/DDBJ databases">
        <authorList>
            <consortium name="Lawrence Berkeley National Laboratory"/>
            <person name="Haridas S."/>
            <person name="Hensen N."/>
            <person name="Bonometti L."/>
            <person name="Westerberg I."/>
            <person name="Brannstrom I.O."/>
            <person name="Guillou S."/>
            <person name="Cros-Aarteil S."/>
            <person name="Calhoun S."/>
            <person name="Kuo A."/>
            <person name="Mondo S."/>
            <person name="Pangilinan J."/>
            <person name="Riley R."/>
            <person name="LaButti K."/>
            <person name="Andreopoulos B."/>
            <person name="Lipzen A."/>
            <person name="Chen C."/>
            <person name="Yanf M."/>
            <person name="Daum C."/>
            <person name="Ng V."/>
            <person name="Clum A."/>
            <person name="Steindorff A."/>
            <person name="Ohm R."/>
            <person name="Martin F."/>
            <person name="Silar P."/>
            <person name="Natvig D."/>
            <person name="Lalanne C."/>
            <person name="Gautier V."/>
            <person name="Ament-velasquez S.L."/>
            <person name="Kruys A."/>
            <person name="Hutchinson M.I."/>
            <person name="Powell A.J."/>
            <person name="Barry K."/>
            <person name="Miller A.N."/>
            <person name="Grigoriev I.V."/>
            <person name="Debuchy R."/>
            <person name="Gladieux P."/>
            <person name="Thoren M.H."/>
            <person name="Johannesson H."/>
        </authorList>
    </citation>
    <scope>NUCLEOTIDE SEQUENCE</scope>
    <source>
        <strain evidence="7">CBS 232.78</strain>
    </source>
</reference>
<evidence type="ECO:0000256" key="3">
    <source>
        <dbReference type="ARBA" id="ARBA00022692"/>
    </source>
</evidence>
<keyword evidence="5 6" id="KW-0472">Membrane</keyword>
<keyword evidence="6" id="KW-0406">Ion transport</keyword>
<comment type="caution">
    <text evidence="7">The sequence shown here is derived from an EMBL/GenBank/DDBJ whole genome shotgun (WGS) entry which is preliminary data.</text>
</comment>
<evidence type="ECO:0000313" key="8">
    <source>
        <dbReference type="Proteomes" id="UP001285441"/>
    </source>
</evidence>
<proteinExistence type="inferred from homology"/>
<sequence>MANTNTMMMGTMTTGAASTTTIVAAMGGMGGMSGGNGCKISMLWNWYTVDACFISSSWRVTSAGMFAASCIGTILLSICLEILRRSVKEYDTYLIRTHTDNYVSLGSSGGGRGEGSHSPNKGPAGVAFPLPIGYRPSLLQQTLRALLHMLQFAVAYFIMLLAMYYNGYIIICIFIGIFLGAFFFQWETLGRRSSSSGATGEATVCCG</sequence>
<keyword evidence="6" id="KW-0813">Transport</keyword>
<comment type="subcellular location">
    <subcellularLocation>
        <location evidence="1 6">Membrane</location>
        <topology evidence="1 6">Multi-pass membrane protein</topology>
    </subcellularLocation>
</comment>
<comment type="similarity">
    <text evidence="2 6">Belongs to the copper transporter (Ctr) (TC 1.A.56) family. SLC31A subfamily.</text>
</comment>
<dbReference type="PANTHER" id="PTHR12483:SF73">
    <property type="entry name" value="COPPER TRANSPORT PROTEIN CTR3"/>
    <property type="match status" value="1"/>
</dbReference>
<keyword evidence="6" id="KW-0186">Copper</keyword>